<dbReference type="InterPro" id="IPR008266">
    <property type="entry name" value="Tyr_kinase_AS"/>
</dbReference>
<dbReference type="InterPro" id="IPR011009">
    <property type="entry name" value="Kinase-like_dom_sf"/>
</dbReference>
<evidence type="ECO:0000256" key="2">
    <source>
        <dbReference type="ARBA" id="ARBA00011534"/>
    </source>
</evidence>
<sequence>MDAQRITDVYRFQGRCAFNVDFQHKEFRVCWTGSWLKPPSLDEFPSSTEQTGATIEQIQHSSAVDAIWSRSRAIAHGANSHIRLFVDSLDDFPICKVAIDNRQREMIADEFSLLRHLAAMQPKARAVRTSTEPLQDEDGIFGFRMMKLKPVTHDEVSKYYHDVLEVLRHVHDAGVVHYDLSWTNIMLDQDGQVTLIDFGHAGLSEADIPLHKRRKSTRDSHQKYLASYDLEVLKTLQRYESILQHDDIK</sequence>
<evidence type="ECO:0000256" key="4">
    <source>
        <dbReference type="ARBA" id="ARBA00013948"/>
    </source>
</evidence>
<dbReference type="eggNOG" id="ENOG502T32B">
    <property type="taxonomic scope" value="Eukaryota"/>
</dbReference>
<dbReference type="HOGENOM" id="CLU_067163_0_0_1"/>
<dbReference type="EMBL" id="GG698914">
    <property type="protein sequence ID" value="EEU38637.1"/>
    <property type="molecule type" value="Genomic_DNA"/>
</dbReference>
<feature type="domain" description="Protein kinase" evidence="10">
    <location>
        <begin position="1"/>
        <end position="249"/>
    </location>
</feature>
<comment type="catalytic activity">
    <reaction evidence="9">
        <text>L-seryl-[protein] + ATP = O-phospho-L-seryl-[protein] + ADP + H(+)</text>
        <dbReference type="Rhea" id="RHEA:17989"/>
        <dbReference type="Rhea" id="RHEA-COMP:9863"/>
        <dbReference type="Rhea" id="RHEA-COMP:11604"/>
        <dbReference type="ChEBI" id="CHEBI:15378"/>
        <dbReference type="ChEBI" id="CHEBI:29999"/>
        <dbReference type="ChEBI" id="CHEBI:30616"/>
        <dbReference type="ChEBI" id="CHEBI:83421"/>
        <dbReference type="ChEBI" id="CHEBI:456216"/>
        <dbReference type="EC" id="2.7.11.1"/>
    </reaction>
</comment>
<dbReference type="InterPro" id="IPR000719">
    <property type="entry name" value="Prot_kinase_dom"/>
</dbReference>
<dbReference type="GO" id="GO:0005524">
    <property type="term" value="F:ATP binding"/>
    <property type="evidence" value="ECO:0007669"/>
    <property type="project" value="InterPro"/>
</dbReference>
<evidence type="ECO:0000256" key="7">
    <source>
        <dbReference type="ARBA" id="ARBA00033194"/>
    </source>
</evidence>
<dbReference type="SUPFAM" id="SSF56112">
    <property type="entry name" value="Protein kinase-like (PK-like)"/>
    <property type="match status" value="1"/>
</dbReference>
<dbReference type="PROSITE" id="PS00109">
    <property type="entry name" value="PROTEIN_KINASE_TYR"/>
    <property type="match status" value="1"/>
</dbReference>
<dbReference type="Proteomes" id="UP000005206">
    <property type="component" value="Chromosome 7"/>
</dbReference>
<evidence type="ECO:0000259" key="10">
    <source>
        <dbReference type="PROSITE" id="PS50011"/>
    </source>
</evidence>
<dbReference type="VEuPathDB" id="FungiDB:NECHADRAFT_82988"/>
<comment type="function">
    <text evidence="1">Component of the EKC/KEOPS complex that is required for the formation of a threonylcarbamoyl group on adenosine at position 37 (t(6)A37) in tRNAs that read codons beginning with adenine. The complex is probably involved in the transfer of the threonylcarbamoyl moiety of threonylcarbamoyl-AMP (TC-AMP) to the N6 group of A37. BUD32 has ATPase activity in the context of the EKC/KEOPS complex and likely plays a supporting role to the catalytic subunit KAE1. The EKC/KEOPS complex also promotes both telomere uncapping and telomere elongation. The complex is required for efficient recruitment of transcriptional coactivators.</text>
</comment>
<comment type="subunit">
    <text evidence="2">Component of the EKC/KEOPS complex composed of at least BUD32, CGI121, GON7, KAE1 and PCC1; the whole complex dimerizes.</text>
</comment>
<dbReference type="RefSeq" id="XP_003044350.1">
    <property type="nucleotide sequence ID" value="XM_003044304.1"/>
</dbReference>
<dbReference type="Pfam" id="PF00069">
    <property type="entry name" value="Pkinase"/>
    <property type="match status" value="1"/>
</dbReference>
<dbReference type="EC" id="2.7.11.1" evidence="3"/>
<dbReference type="OMA" id="HEYPDLE"/>
<evidence type="ECO:0000256" key="1">
    <source>
        <dbReference type="ARBA" id="ARBA00003747"/>
    </source>
</evidence>
<evidence type="ECO:0000313" key="11">
    <source>
        <dbReference type="EMBL" id="EEU38637.1"/>
    </source>
</evidence>
<evidence type="ECO:0000256" key="8">
    <source>
        <dbReference type="ARBA" id="ARBA00047899"/>
    </source>
</evidence>
<dbReference type="GeneID" id="9672783"/>
<organism evidence="11 12">
    <name type="scientific">Fusarium vanettenii (strain ATCC MYA-4622 / CBS 123669 / FGSC 9596 / NRRL 45880 / 77-13-4)</name>
    <name type="common">Fusarium solani subsp. pisi</name>
    <dbReference type="NCBI Taxonomy" id="660122"/>
    <lineage>
        <taxon>Eukaryota</taxon>
        <taxon>Fungi</taxon>
        <taxon>Dikarya</taxon>
        <taxon>Ascomycota</taxon>
        <taxon>Pezizomycotina</taxon>
        <taxon>Sordariomycetes</taxon>
        <taxon>Hypocreomycetidae</taxon>
        <taxon>Hypocreales</taxon>
        <taxon>Nectriaceae</taxon>
        <taxon>Fusarium</taxon>
        <taxon>Fusarium solani species complex</taxon>
        <taxon>Fusarium vanettenii</taxon>
    </lineage>
</organism>
<gene>
    <name evidence="11" type="ORF">NECHADRAFT_82988</name>
</gene>
<dbReference type="KEGG" id="nhe:NECHADRAFT_82988"/>
<evidence type="ECO:0000313" key="12">
    <source>
        <dbReference type="Proteomes" id="UP000005206"/>
    </source>
</evidence>
<dbReference type="AlphaFoldDB" id="C7ZAU7"/>
<evidence type="ECO:0000256" key="3">
    <source>
        <dbReference type="ARBA" id="ARBA00012513"/>
    </source>
</evidence>
<dbReference type="InParanoid" id="C7ZAU7"/>
<evidence type="ECO:0000256" key="9">
    <source>
        <dbReference type="ARBA" id="ARBA00048679"/>
    </source>
</evidence>
<reference evidence="11 12" key="1">
    <citation type="journal article" date="2009" name="PLoS Genet.">
        <title>The genome of Nectria haematococca: contribution of supernumerary chromosomes to gene expansion.</title>
        <authorList>
            <person name="Coleman J.J."/>
            <person name="Rounsley S.D."/>
            <person name="Rodriguez-Carres M."/>
            <person name="Kuo A."/>
            <person name="Wasmann C.C."/>
            <person name="Grimwood J."/>
            <person name="Schmutz J."/>
            <person name="Taga M."/>
            <person name="White G.J."/>
            <person name="Zhou S."/>
            <person name="Schwartz D.C."/>
            <person name="Freitag M."/>
            <person name="Ma L.J."/>
            <person name="Danchin E.G."/>
            <person name="Henrissat B."/>
            <person name="Coutinho P.M."/>
            <person name="Nelson D.R."/>
            <person name="Straney D."/>
            <person name="Napoli C.A."/>
            <person name="Barker B.M."/>
            <person name="Gribskov M."/>
            <person name="Rep M."/>
            <person name="Kroken S."/>
            <person name="Molnar I."/>
            <person name="Rensing C."/>
            <person name="Kennell J.C."/>
            <person name="Zamora J."/>
            <person name="Farman M.L."/>
            <person name="Selker E.U."/>
            <person name="Salamov A."/>
            <person name="Shapiro H."/>
            <person name="Pangilinan J."/>
            <person name="Lindquist E."/>
            <person name="Lamers C."/>
            <person name="Grigoriev I.V."/>
            <person name="Geiser D.M."/>
            <person name="Covert S.F."/>
            <person name="Temporini E."/>
            <person name="Vanetten H.D."/>
        </authorList>
    </citation>
    <scope>NUCLEOTIDE SEQUENCE [LARGE SCALE GENOMIC DNA]</scope>
    <source>
        <strain evidence="12">ATCC MYA-4622 / CBS 123669 / FGSC 9596 / NRRL 45880 / 77-13-4</strain>
    </source>
</reference>
<keyword evidence="12" id="KW-1185">Reference proteome</keyword>
<comment type="catalytic activity">
    <reaction evidence="8">
        <text>L-threonyl-[protein] + ATP = O-phospho-L-threonyl-[protein] + ADP + H(+)</text>
        <dbReference type="Rhea" id="RHEA:46608"/>
        <dbReference type="Rhea" id="RHEA-COMP:11060"/>
        <dbReference type="Rhea" id="RHEA-COMP:11605"/>
        <dbReference type="ChEBI" id="CHEBI:15378"/>
        <dbReference type="ChEBI" id="CHEBI:30013"/>
        <dbReference type="ChEBI" id="CHEBI:30616"/>
        <dbReference type="ChEBI" id="CHEBI:61977"/>
        <dbReference type="ChEBI" id="CHEBI:456216"/>
        <dbReference type="EC" id="2.7.11.1"/>
    </reaction>
</comment>
<proteinExistence type="predicted"/>
<name>C7ZAU7_FUSV7</name>
<evidence type="ECO:0000256" key="5">
    <source>
        <dbReference type="ARBA" id="ARBA00019973"/>
    </source>
</evidence>
<dbReference type="OrthoDB" id="4062651at2759"/>
<dbReference type="Gene3D" id="1.10.510.10">
    <property type="entry name" value="Transferase(Phosphotransferase) domain 1"/>
    <property type="match status" value="1"/>
</dbReference>
<dbReference type="PROSITE" id="PS50011">
    <property type="entry name" value="PROTEIN_KINASE_DOM"/>
    <property type="match status" value="1"/>
</dbReference>
<dbReference type="STRING" id="660122.C7ZAU7"/>
<protein>
    <recommendedName>
        <fullName evidence="5">EKC/KEOPS complex subunit BUD32</fullName>
        <ecNumber evidence="3">2.7.11.1</ecNumber>
    </recommendedName>
    <alternativeName>
        <fullName evidence="6 7">Atypical Serine/threonine protein kinase BUD32</fullName>
    </alternativeName>
    <alternativeName>
        <fullName evidence="4">EKC/KEOPS complex subunit bud32</fullName>
    </alternativeName>
</protein>
<accession>C7ZAU7</accession>
<dbReference type="GO" id="GO:0004674">
    <property type="term" value="F:protein serine/threonine kinase activity"/>
    <property type="evidence" value="ECO:0007669"/>
    <property type="project" value="UniProtKB-EC"/>
</dbReference>
<evidence type="ECO:0000256" key="6">
    <source>
        <dbReference type="ARBA" id="ARBA00030980"/>
    </source>
</evidence>